<comment type="caution">
    <text evidence="2">The sequence shown here is derived from an EMBL/GenBank/DDBJ whole genome shotgun (WGS) entry which is preliminary data.</text>
</comment>
<sequence length="153" mass="17899">MFSFQEAGKAYFEAARVREEMLGEYKGALENYRDSERCYFKINSINIIDCYAKIIDDKINWAIQYGFEFGYKIGILFGDENKREEFYKRAEDIRSILLKTHTCAMTKFDRREYESNLGKAFNDREKSVRADDAHPSATKKETVSCGEHHVCGR</sequence>
<dbReference type="Proteomes" id="UP000031668">
    <property type="component" value="Unassembled WGS sequence"/>
</dbReference>
<feature type="region of interest" description="Disordered" evidence="1">
    <location>
        <begin position="126"/>
        <end position="153"/>
    </location>
</feature>
<organism evidence="2 3">
    <name type="scientific">Thelohanellus kitauei</name>
    <name type="common">Myxosporean</name>
    <dbReference type="NCBI Taxonomy" id="669202"/>
    <lineage>
        <taxon>Eukaryota</taxon>
        <taxon>Metazoa</taxon>
        <taxon>Cnidaria</taxon>
        <taxon>Myxozoa</taxon>
        <taxon>Myxosporea</taxon>
        <taxon>Bivalvulida</taxon>
        <taxon>Platysporina</taxon>
        <taxon>Myxobolidae</taxon>
        <taxon>Thelohanellus</taxon>
    </lineage>
</organism>
<keyword evidence="3" id="KW-1185">Reference proteome</keyword>
<name>A0A0C2N4L8_THEKT</name>
<gene>
    <name evidence="2" type="ORF">RF11_03053</name>
</gene>
<reference evidence="2 3" key="1">
    <citation type="journal article" date="2014" name="Genome Biol. Evol.">
        <title>The genome of the myxosporean Thelohanellus kitauei shows adaptations to nutrient acquisition within its fish host.</title>
        <authorList>
            <person name="Yang Y."/>
            <person name="Xiong J."/>
            <person name="Zhou Z."/>
            <person name="Huo F."/>
            <person name="Miao W."/>
            <person name="Ran C."/>
            <person name="Liu Y."/>
            <person name="Zhang J."/>
            <person name="Feng J."/>
            <person name="Wang M."/>
            <person name="Wang M."/>
            <person name="Wang L."/>
            <person name="Yao B."/>
        </authorList>
    </citation>
    <scope>NUCLEOTIDE SEQUENCE [LARGE SCALE GENOMIC DNA]</scope>
    <source>
        <strain evidence="2">Wuqing</strain>
    </source>
</reference>
<evidence type="ECO:0000313" key="3">
    <source>
        <dbReference type="Proteomes" id="UP000031668"/>
    </source>
</evidence>
<evidence type="ECO:0000313" key="2">
    <source>
        <dbReference type="EMBL" id="KII68847.1"/>
    </source>
</evidence>
<dbReference type="OrthoDB" id="9984275at2759"/>
<dbReference type="EMBL" id="JWZT01002700">
    <property type="protein sequence ID" value="KII68847.1"/>
    <property type="molecule type" value="Genomic_DNA"/>
</dbReference>
<accession>A0A0C2N4L8</accession>
<dbReference type="AlphaFoldDB" id="A0A0C2N4L8"/>
<protein>
    <submittedName>
        <fullName evidence="2">Uncharacterized protein</fullName>
    </submittedName>
</protein>
<proteinExistence type="predicted"/>
<evidence type="ECO:0000256" key="1">
    <source>
        <dbReference type="SAM" id="MobiDB-lite"/>
    </source>
</evidence>